<evidence type="ECO:0000313" key="3">
    <source>
        <dbReference type="EMBL" id="MFL4471376.1"/>
    </source>
</evidence>
<name>A0ABW8UW64_9RHOB</name>
<proteinExistence type="predicted"/>
<dbReference type="InterPro" id="IPR036844">
    <property type="entry name" value="Hint_dom_sf"/>
</dbReference>
<feature type="compositionally biased region" description="Polar residues" evidence="1">
    <location>
        <begin position="16"/>
        <end position="34"/>
    </location>
</feature>
<feature type="domain" description="Hedgehog/Intein (Hint)" evidence="2">
    <location>
        <begin position="143"/>
        <end position="280"/>
    </location>
</feature>
<organism evidence="3 4">
    <name type="scientific">Tateyamaria armeniaca</name>
    <dbReference type="NCBI Taxonomy" id="2518930"/>
    <lineage>
        <taxon>Bacteria</taxon>
        <taxon>Pseudomonadati</taxon>
        <taxon>Pseudomonadota</taxon>
        <taxon>Alphaproteobacteria</taxon>
        <taxon>Rhodobacterales</taxon>
        <taxon>Roseobacteraceae</taxon>
        <taxon>Tateyamaria</taxon>
    </lineage>
</organism>
<comment type="caution">
    <text evidence="3">The sequence shown here is derived from an EMBL/GenBank/DDBJ whole genome shotgun (WGS) entry which is preliminary data.</text>
</comment>
<dbReference type="EMBL" id="JBHDIY010000002">
    <property type="protein sequence ID" value="MFL4471376.1"/>
    <property type="molecule type" value="Genomic_DNA"/>
</dbReference>
<reference evidence="3 4" key="1">
    <citation type="submission" date="2024-08" db="EMBL/GenBank/DDBJ databases">
        <title>Tateyamaria sp. nov., isolated from marine algae.</title>
        <authorList>
            <person name="Choi B.J."/>
            <person name="Kim J.M."/>
            <person name="Lee J.K."/>
            <person name="Choi D.G."/>
            <person name="Bayburt H."/>
            <person name="Baek J.H."/>
            <person name="Han D.M."/>
            <person name="Jeon C.O."/>
        </authorList>
    </citation>
    <scope>NUCLEOTIDE SEQUENCE [LARGE SCALE GENOMIC DNA]</scope>
    <source>
        <strain evidence="3 4">KMU-156</strain>
    </source>
</reference>
<dbReference type="Proteomes" id="UP001627408">
    <property type="component" value="Unassembled WGS sequence"/>
</dbReference>
<evidence type="ECO:0000313" key="4">
    <source>
        <dbReference type="Proteomes" id="UP001627408"/>
    </source>
</evidence>
<accession>A0ABW8UW64</accession>
<keyword evidence="4" id="KW-1185">Reference proteome</keyword>
<dbReference type="SUPFAM" id="SSF51294">
    <property type="entry name" value="Hedgehog/intein (Hint) domain"/>
    <property type="match status" value="1"/>
</dbReference>
<feature type="region of interest" description="Disordered" evidence="1">
    <location>
        <begin position="14"/>
        <end position="37"/>
    </location>
</feature>
<dbReference type="InterPro" id="IPR028992">
    <property type="entry name" value="Hedgehog/Intein_dom"/>
</dbReference>
<gene>
    <name evidence="3" type="ORF">ACERZ8_16385</name>
</gene>
<evidence type="ECO:0000256" key="1">
    <source>
        <dbReference type="SAM" id="MobiDB-lite"/>
    </source>
</evidence>
<dbReference type="Gene3D" id="2.170.16.10">
    <property type="entry name" value="Hedgehog/Intein (Hint) domain"/>
    <property type="match status" value="1"/>
</dbReference>
<dbReference type="RefSeq" id="WP_407593216.1">
    <property type="nucleotide sequence ID" value="NZ_JBHDIY010000002.1"/>
</dbReference>
<protein>
    <submittedName>
        <fullName evidence="3">Hint domain-containing protein</fullName>
    </submittedName>
</protein>
<evidence type="ECO:0000259" key="2">
    <source>
        <dbReference type="Pfam" id="PF13403"/>
    </source>
</evidence>
<sequence>MTITYYGLDNEFAASTGDNVDTTENSSTFDNPPQGSKDLVITSNADDDDPRVFELGDTYDVSWGGQGGGGSITDAVVVRSDLAPNGEGGIIVFEGVDENGDPAQIIWTPGFDLEGWYSDNYNPSMEPQFYTEDTDPAYTHAYVCFVAGTLIDTDAGAVPVERLRANDRVLTLDDGPQPVIWVGQRDCIGFRADAPITFATGSIGNTLPLAVSAQHRILIRSPQLELHFASHEVLAPAKAFVGLPGVRQTARPTVTYVHVLLRKHHVIRANGAWCESLHLGDASTELLQAVPTFSTALQKEGLQHRVTHTARPVLRTREASHFLARYGAQTCFDAAAKTETMQACA</sequence>
<dbReference type="Pfam" id="PF13403">
    <property type="entry name" value="Hint_2"/>
    <property type="match status" value="1"/>
</dbReference>